<dbReference type="Proteomes" id="UP000067422">
    <property type="component" value="Chromosome 2"/>
</dbReference>
<dbReference type="RefSeq" id="WP_061066339.1">
    <property type="nucleotide sequence ID" value="NZ_CP014039.2"/>
</dbReference>
<dbReference type="PANTHER" id="PTHR37024:SF5">
    <property type="entry name" value="IMPA N-TERMINAL DOMAIN-CONTAINING PROTEIN"/>
    <property type="match status" value="1"/>
</dbReference>
<dbReference type="Pfam" id="PF06812">
    <property type="entry name" value="ImpA_N"/>
    <property type="match status" value="1"/>
</dbReference>
<dbReference type="InterPro" id="IPR017739">
    <property type="entry name" value="T6SS-assoc_VCA0119"/>
</dbReference>
<proteinExistence type="predicted"/>
<keyword evidence="4" id="KW-1185">Reference proteome</keyword>
<gene>
    <name evidence="3" type="ORF">AL538_23355</name>
</gene>
<sequence>MSVIEIERLLAPISDSAPVGEDARYEFCYEMMESEVKKFGSLFGETVDWSVVKTHATEVLEHHSKDLKAICYLVRALTEEFGLQGFEQGLKLLSEALNRFGVELYPSRKRGRDGAVEWLNHQFKLVSSKLAESPQSWELVSSCISTIEDVQRQYDDVYQDSEADFFEIRTQLNVLSQQVAVDNQSDDVTATQEQATPAAQSAKAEVVETPAQSEVQTTSSNTVLQTSKPAPVKKAVTKEVDIDTDFSSPTASKRTLKKVAEVMLHANPSDPLAYRIYRHLTWDDIDGLPDHQNNQTPLSLAVSSDQQTEYRDKANQESDIDTIKRLERTLTDAPFWLTGHYLVSLMLNNLGFDDAAIAVKQEVKRFVDSLEGIEYLTFKNSLPFADEATLSWLSTQDATSSSSQPVVQTVVISEEDSLPMEDITLENLGEYAAELARKLELDSSGRGQFMLYLQLIAAYQSVGLYPLCLPYLEKGWEVQKAFNLASWEPHLSSQLEDLIRKTLHQLFRSKDLLPEKYEEWKAIYD</sequence>
<dbReference type="InterPro" id="IPR010657">
    <property type="entry name" value="ImpA_N"/>
</dbReference>
<feature type="domain" description="ImpA N-terminal" evidence="2">
    <location>
        <begin position="10"/>
        <end position="120"/>
    </location>
</feature>
<accession>A0ABN4L4L2</accession>
<dbReference type="EMBL" id="CP014039">
    <property type="protein sequence ID" value="AMG00618.1"/>
    <property type="molecule type" value="Genomic_DNA"/>
</dbReference>
<name>A0ABN4L4L2_VIBHA</name>
<reference evidence="3" key="1">
    <citation type="submission" date="2018-01" db="EMBL/GenBank/DDBJ databases">
        <title>FDA dAtabase for Regulatory Grade micrObial Sequences (FDA-ARGOS): Supporting development and validation of Infectious Disease Dx tests.</title>
        <authorList>
            <person name="Hoffmann M."/>
            <person name="Allard M."/>
            <person name="Evans P."/>
            <person name="Brown E."/>
            <person name="Tallon L."/>
            <person name="Sadzewicz L."/>
            <person name="Sengamalay N."/>
            <person name="Ott S."/>
            <person name="Godinez A."/>
            <person name="Nagaraj S."/>
            <person name="Vyas G."/>
            <person name="Aluvathingal J."/>
            <person name="Nadendla S."/>
            <person name="Geyer C."/>
            <person name="Sichtig H."/>
        </authorList>
    </citation>
    <scope>NUCLEOTIDE SEQUENCE</scope>
    <source>
        <strain evidence="3">FDAARGOS_107</strain>
    </source>
</reference>
<evidence type="ECO:0000256" key="1">
    <source>
        <dbReference type="SAM" id="MobiDB-lite"/>
    </source>
</evidence>
<feature type="region of interest" description="Disordered" evidence="1">
    <location>
        <begin position="185"/>
        <end position="226"/>
    </location>
</feature>
<organism evidence="3 4">
    <name type="scientific">Vibrio harveyi</name>
    <name type="common">Beneckea harveyi</name>
    <dbReference type="NCBI Taxonomy" id="669"/>
    <lineage>
        <taxon>Bacteria</taxon>
        <taxon>Pseudomonadati</taxon>
        <taxon>Pseudomonadota</taxon>
        <taxon>Gammaproteobacteria</taxon>
        <taxon>Vibrionales</taxon>
        <taxon>Vibrionaceae</taxon>
        <taxon>Vibrio</taxon>
    </lineage>
</organism>
<feature type="compositionally biased region" description="Low complexity" evidence="1">
    <location>
        <begin position="189"/>
        <end position="202"/>
    </location>
</feature>
<evidence type="ECO:0000259" key="2">
    <source>
        <dbReference type="Pfam" id="PF06812"/>
    </source>
</evidence>
<evidence type="ECO:0000313" key="3">
    <source>
        <dbReference type="EMBL" id="AMG00618.1"/>
    </source>
</evidence>
<protein>
    <submittedName>
        <fullName evidence="3">Type VI secretion system protein TssA</fullName>
    </submittedName>
</protein>
<feature type="compositionally biased region" description="Polar residues" evidence="1">
    <location>
        <begin position="210"/>
        <end position="226"/>
    </location>
</feature>
<dbReference type="Pfam" id="PF16989">
    <property type="entry name" value="T6SS_VasJ"/>
    <property type="match status" value="1"/>
</dbReference>
<dbReference type="PANTHER" id="PTHR37024">
    <property type="entry name" value="TYPE VI SECRETION SYSTEM DUF2094 AND IMPA-RELATED DOMAIN PROTEIN"/>
    <property type="match status" value="1"/>
</dbReference>
<dbReference type="NCBIfam" id="TIGR03362">
    <property type="entry name" value="VI_chp_7"/>
    <property type="match status" value="1"/>
</dbReference>
<evidence type="ECO:0000313" key="4">
    <source>
        <dbReference type="Proteomes" id="UP000067422"/>
    </source>
</evidence>